<dbReference type="Proteomes" id="UP001179363">
    <property type="component" value="Unassembled WGS sequence"/>
</dbReference>
<organism evidence="2 3">
    <name type="scientific">Gillisia lutea</name>
    <dbReference type="NCBI Taxonomy" id="2909668"/>
    <lineage>
        <taxon>Bacteria</taxon>
        <taxon>Pseudomonadati</taxon>
        <taxon>Bacteroidota</taxon>
        <taxon>Flavobacteriia</taxon>
        <taxon>Flavobacteriales</taxon>
        <taxon>Flavobacteriaceae</taxon>
        <taxon>Gillisia</taxon>
    </lineage>
</organism>
<protein>
    <submittedName>
        <fullName evidence="2">Uncharacterized protein</fullName>
    </submittedName>
</protein>
<dbReference type="RefSeq" id="WP_236132707.1">
    <property type="nucleotide sequence ID" value="NZ_JAKGTH010000006.1"/>
</dbReference>
<evidence type="ECO:0000313" key="3">
    <source>
        <dbReference type="Proteomes" id="UP001179363"/>
    </source>
</evidence>
<evidence type="ECO:0000256" key="1">
    <source>
        <dbReference type="SAM" id="Phobius"/>
    </source>
</evidence>
<comment type="caution">
    <text evidence="2">The sequence shown here is derived from an EMBL/GenBank/DDBJ whole genome shotgun (WGS) entry which is preliminary data.</text>
</comment>
<keyword evidence="3" id="KW-1185">Reference proteome</keyword>
<gene>
    <name evidence="2" type="ORF">L1I30_02700</name>
</gene>
<evidence type="ECO:0000313" key="2">
    <source>
        <dbReference type="EMBL" id="MCF4100567.1"/>
    </source>
</evidence>
<keyword evidence="1" id="KW-1133">Transmembrane helix</keyword>
<keyword evidence="1" id="KW-0812">Transmembrane</keyword>
<sequence>MPLQIGIPKDQQPRPEQEWGFTIWEFIIENKWYLAGILLLLAIFFYARNYMKNH</sequence>
<dbReference type="EMBL" id="JAKGTH010000006">
    <property type="protein sequence ID" value="MCF4100567.1"/>
    <property type="molecule type" value="Genomic_DNA"/>
</dbReference>
<keyword evidence="1" id="KW-0472">Membrane</keyword>
<accession>A0ABS9EE83</accession>
<feature type="transmembrane region" description="Helical" evidence="1">
    <location>
        <begin position="32"/>
        <end position="51"/>
    </location>
</feature>
<name>A0ABS9EE83_9FLAO</name>
<proteinExistence type="predicted"/>
<reference evidence="2" key="1">
    <citation type="submission" date="2022-01" db="EMBL/GenBank/DDBJ databases">
        <title>Gillisia lutea sp. nov., isolated from marine plastic residues from the Malvarosa beach (Valencia, Spain).</title>
        <authorList>
            <person name="Vidal-Verdu A."/>
            <person name="Molina-Menor E."/>
            <person name="Satari L."/>
            <person name="Pascual J."/>
            <person name="Pereto J."/>
            <person name="Porcar M."/>
        </authorList>
    </citation>
    <scope>NUCLEOTIDE SEQUENCE</scope>
    <source>
        <strain evidence="2">M10.2A</strain>
    </source>
</reference>